<dbReference type="Proteomes" id="UP001372338">
    <property type="component" value="Unassembled WGS sequence"/>
</dbReference>
<dbReference type="InterPro" id="IPR048297">
    <property type="entry name" value="DUF936_dom_pln"/>
</dbReference>
<keyword evidence="3" id="KW-1185">Reference proteome</keyword>
<sequence length="112" mass="12517">MFGKVTIQLKLVEDNSARTVTAVYLGQFVYLDRFKFDSPLPSVSGIRPLAGRHPFQGSPDPLVATISPSKRVFVIQPVSDSDRNSDQLAFYLSGTTTTISLLRSQTKRNHRY</sequence>
<evidence type="ECO:0000259" key="1">
    <source>
        <dbReference type="Pfam" id="PF06075"/>
    </source>
</evidence>
<organism evidence="2 3">
    <name type="scientific">Crotalaria pallida</name>
    <name type="common">Smooth rattlebox</name>
    <name type="synonym">Crotalaria striata</name>
    <dbReference type="NCBI Taxonomy" id="3830"/>
    <lineage>
        <taxon>Eukaryota</taxon>
        <taxon>Viridiplantae</taxon>
        <taxon>Streptophyta</taxon>
        <taxon>Embryophyta</taxon>
        <taxon>Tracheophyta</taxon>
        <taxon>Spermatophyta</taxon>
        <taxon>Magnoliopsida</taxon>
        <taxon>eudicotyledons</taxon>
        <taxon>Gunneridae</taxon>
        <taxon>Pentapetalae</taxon>
        <taxon>rosids</taxon>
        <taxon>fabids</taxon>
        <taxon>Fabales</taxon>
        <taxon>Fabaceae</taxon>
        <taxon>Papilionoideae</taxon>
        <taxon>50 kb inversion clade</taxon>
        <taxon>genistoids sensu lato</taxon>
        <taxon>core genistoids</taxon>
        <taxon>Crotalarieae</taxon>
        <taxon>Crotalaria</taxon>
    </lineage>
</organism>
<dbReference type="AlphaFoldDB" id="A0AAN9FDF7"/>
<dbReference type="PANTHER" id="PTHR31928:SF3">
    <property type="entry name" value="EXPRESSED PROTEIN"/>
    <property type="match status" value="1"/>
</dbReference>
<evidence type="ECO:0000313" key="3">
    <source>
        <dbReference type="Proteomes" id="UP001372338"/>
    </source>
</evidence>
<dbReference type="InterPro" id="IPR010341">
    <property type="entry name" value="DUF936_pln"/>
</dbReference>
<comment type="caution">
    <text evidence="2">The sequence shown here is derived from an EMBL/GenBank/DDBJ whole genome shotgun (WGS) entry which is preliminary data.</text>
</comment>
<gene>
    <name evidence="2" type="ORF">RIF29_15390</name>
</gene>
<proteinExistence type="predicted"/>
<reference evidence="2 3" key="1">
    <citation type="submission" date="2024-01" db="EMBL/GenBank/DDBJ databases">
        <title>The genomes of 5 underutilized Papilionoideae crops provide insights into root nodulation and disease resistanc.</title>
        <authorList>
            <person name="Yuan L."/>
        </authorList>
    </citation>
    <scope>NUCLEOTIDE SEQUENCE [LARGE SCALE GENOMIC DNA]</scope>
    <source>
        <strain evidence="2">ZHUSHIDOU_FW_LH</strain>
        <tissue evidence="2">Leaf</tissue>
    </source>
</reference>
<accession>A0AAN9FDF7</accession>
<feature type="domain" description="DUF936" evidence="1">
    <location>
        <begin position="15"/>
        <end position="64"/>
    </location>
</feature>
<protein>
    <recommendedName>
        <fullName evidence="1">DUF936 domain-containing protein</fullName>
    </recommendedName>
</protein>
<name>A0AAN9FDF7_CROPI</name>
<dbReference type="EMBL" id="JAYWIO010000003">
    <property type="protein sequence ID" value="KAK7274307.1"/>
    <property type="molecule type" value="Genomic_DNA"/>
</dbReference>
<dbReference type="PANTHER" id="PTHR31928">
    <property type="entry name" value="EXPRESSED PROTEIN"/>
    <property type="match status" value="1"/>
</dbReference>
<evidence type="ECO:0000313" key="2">
    <source>
        <dbReference type="EMBL" id="KAK7274307.1"/>
    </source>
</evidence>
<dbReference type="Pfam" id="PF06075">
    <property type="entry name" value="DUF936"/>
    <property type="match status" value="1"/>
</dbReference>